<reference evidence="1 2" key="1">
    <citation type="submission" date="2019-04" db="EMBL/GenBank/DDBJ databases">
        <authorList>
            <person name="Dong K."/>
        </authorList>
    </citation>
    <scope>NUCLEOTIDE SEQUENCE [LARGE SCALE GENOMIC DNA]</scope>
    <source>
        <strain evidence="2">dk3543</strain>
    </source>
</reference>
<comment type="caution">
    <text evidence="1">The sequence shown here is derived from an EMBL/GenBank/DDBJ whole genome shotgun (WGS) entry which is preliminary data.</text>
</comment>
<dbReference type="EMBL" id="SZPY01000001">
    <property type="protein sequence ID" value="TKI64551.1"/>
    <property type="molecule type" value="Genomic_DNA"/>
</dbReference>
<evidence type="ECO:0008006" key="3">
    <source>
        <dbReference type="Google" id="ProtNLM"/>
    </source>
</evidence>
<organism evidence="1 2">
    <name type="scientific">Nocardioides jishulii</name>
    <dbReference type="NCBI Taxonomy" id="2575440"/>
    <lineage>
        <taxon>Bacteria</taxon>
        <taxon>Bacillati</taxon>
        <taxon>Actinomycetota</taxon>
        <taxon>Actinomycetes</taxon>
        <taxon>Propionibacteriales</taxon>
        <taxon>Nocardioidaceae</taxon>
        <taxon>Nocardioides</taxon>
    </lineage>
</organism>
<sequence length="134" mass="13913">MVTHETVTHETTDDVLARIDAQAQAATEQMLRAQEFQTAVGAVRGRGSAPGVEAEVDAVGVLRGLRFTATASPPGDALARAVMSALRAAQLDALGQVQSHAQRVWGSSDSLAARIVAEAADRLGLADVVVGRAR</sequence>
<dbReference type="Proteomes" id="UP000307808">
    <property type="component" value="Unassembled WGS sequence"/>
</dbReference>
<accession>A0A4U2YWK4</accession>
<proteinExistence type="predicted"/>
<name>A0A4U2YWK4_9ACTN</name>
<dbReference type="AlphaFoldDB" id="A0A4U2YWK4"/>
<gene>
    <name evidence="1" type="ORF">FC770_05365</name>
</gene>
<evidence type="ECO:0000313" key="2">
    <source>
        <dbReference type="Proteomes" id="UP000307808"/>
    </source>
</evidence>
<keyword evidence="2" id="KW-1185">Reference proteome</keyword>
<evidence type="ECO:0000313" key="1">
    <source>
        <dbReference type="EMBL" id="TKI64551.1"/>
    </source>
</evidence>
<protein>
    <recommendedName>
        <fullName evidence="3">YbaB/EbfC family DNA-binding protein</fullName>
    </recommendedName>
</protein>
<dbReference type="RefSeq" id="WP_137065009.1">
    <property type="nucleotide sequence ID" value="NZ_CP040748.1"/>
</dbReference>